<dbReference type="Proteomes" id="UP000028194">
    <property type="component" value="Chromosome"/>
</dbReference>
<dbReference type="PANTHER" id="PTHR45724">
    <property type="entry name" value="AQUAPORIN NIP2-1"/>
    <property type="match status" value="1"/>
</dbReference>
<feature type="transmembrane region" description="Helical" evidence="6">
    <location>
        <begin position="204"/>
        <end position="223"/>
    </location>
</feature>
<proteinExistence type="predicted"/>
<dbReference type="Pfam" id="PF00230">
    <property type="entry name" value="MIP"/>
    <property type="match status" value="1"/>
</dbReference>
<dbReference type="AlphaFoldDB" id="A0A075MMS2"/>
<organism evidence="7 8">
    <name type="scientific">Candidatus Nitrososphaera evergladensis SR1</name>
    <dbReference type="NCBI Taxonomy" id="1459636"/>
    <lineage>
        <taxon>Archaea</taxon>
        <taxon>Nitrososphaerota</taxon>
        <taxon>Nitrososphaeria</taxon>
        <taxon>Nitrososphaerales</taxon>
        <taxon>Nitrososphaeraceae</taxon>
        <taxon>Nitrososphaera</taxon>
    </lineage>
</organism>
<dbReference type="InterPro" id="IPR000425">
    <property type="entry name" value="MIP"/>
</dbReference>
<name>A0A075MMS2_9ARCH</name>
<evidence type="ECO:0000313" key="7">
    <source>
        <dbReference type="EMBL" id="AIF82142.1"/>
    </source>
</evidence>
<dbReference type="KEGG" id="nev:NTE_00058"/>
<feature type="transmembrane region" description="Helical" evidence="6">
    <location>
        <begin position="162"/>
        <end position="184"/>
    </location>
</feature>
<keyword evidence="8" id="KW-1185">Reference proteome</keyword>
<gene>
    <name evidence="7" type="ORF">NTE_00058</name>
</gene>
<dbReference type="InterPro" id="IPR023271">
    <property type="entry name" value="Aquaporin-like"/>
</dbReference>
<dbReference type="InterPro" id="IPR022357">
    <property type="entry name" value="MIP_CS"/>
</dbReference>
<dbReference type="PROSITE" id="PS00221">
    <property type="entry name" value="MIP"/>
    <property type="match status" value="1"/>
</dbReference>
<dbReference type="GO" id="GO:0016020">
    <property type="term" value="C:membrane"/>
    <property type="evidence" value="ECO:0007669"/>
    <property type="project" value="UniProtKB-SubCell"/>
</dbReference>
<evidence type="ECO:0000313" key="8">
    <source>
        <dbReference type="Proteomes" id="UP000028194"/>
    </source>
</evidence>
<feature type="transmembrane region" description="Helical" evidence="6">
    <location>
        <begin position="44"/>
        <end position="66"/>
    </location>
</feature>
<evidence type="ECO:0000256" key="1">
    <source>
        <dbReference type="ARBA" id="ARBA00004141"/>
    </source>
</evidence>
<keyword evidence="2" id="KW-0813">Transport</keyword>
<dbReference type="InterPro" id="IPR034294">
    <property type="entry name" value="Aquaporin_transptr"/>
</dbReference>
<dbReference type="Gene3D" id="1.20.1080.10">
    <property type="entry name" value="Glycerol uptake facilitator protein"/>
    <property type="match status" value="1"/>
</dbReference>
<dbReference type="SUPFAM" id="SSF81338">
    <property type="entry name" value="Aquaporin-like"/>
    <property type="match status" value="1"/>
</dbReference>
<dbReference type="HOGENOM" id="CLU_020019_3_1_2"/>
<accession>A0A075MMS2</accession>
<dbReference type="GeneID" id="41596009"/>
<comment type="subcellular location">
    <subcellularLocation>
        <location evidence="1">Membrane</location>
        <topology evidence="1">Multi-pass membrane protein</topology>
    </subcellularLocation>
</comment>
<keyword evidence="5 6" id="KW-0472">Membrane</keyword>
<dbReference type="PRINTS" id="PR00783">
    <property type="entry name" value="MINTRINSICP"/>
</dbReference>
<dbReference type="RefSeq" id="WP_226987080.1">
    <property type="nucleotide sequence ID" value="NZ_CP007174.1"/>
</dbReference>
<dbReference type="EMBL" id="CP007174">
    <property type="protein sequence ID" value="AIF82142.1"/>
    <property type="molecule type" value="Genomic_DNA"/>
</dbReference>
<feature type="transmembrane region" description="Helical" evidence="6">
    <location>
        <begin position="135"/>
        <end position="155"/>
    </location>
</feature>
<evidence type="ECO:0000256" key="2">
    <source>
        <dbReference type="ARBA" id="ARBA00022448"/>
    </source>
</evidence>
<feature type="transmembrane region" description="Helical" evidence="6">
    <location>
        <begin position="18"/>
        <end position="38"/>
    </location>
</feature>
<keyword evidence="3 6" id="KW-0812">Transmembrane</keyword>
<evidence type="ECO:0000256" key="3">
    <source>
        <dbReference type="ARBA" id="ARBA00022692"/>
    </source>
</evidence>
<dbReference type="GO" id="GO:0015267">
    <property type="term" value="F:channel activity"/>
    <property type="evidence" value="ECO:0007669"/>
    <property type="project" value="InterPro"/>
</dbReference>
<reference evidence="7 8" key="1">
    <citation type="journal article" date="2014" name="PLoS ONE">
        <title>Genome Sequence of Candidatus Nitrososphaera evergladensis from Group I.1b Enriched from Everglades Soil Reveals Novel Genomic Features of the Ammonia-Oxidizing Archaea.</title>
        <authorList>
            <person name="Zhalnina K.V."/>
            <person name="Dias R."/>
            <person name="Leonard M.T."/>
            <person name="Dorr de Quadros P."/>
            <person name="Camargo F.A."/>
            <person name="Drew J.C."/>
            <person name="Farmerie W.G."/>
            <person name="Daroub S.H."/>
            <person name="Triplett E.W."/>
        </authorList>
    </citation>
    <scope>NUCLEOTIDE SEQUENCE [LARGE SCALE GENOMIC DNA]</scope>
    <source>
        <strain evidence="7 8">SR1</strain>
    </source>
</reference>
<dbReference type="PANTHER" id="PTHR45724:SF13">
    <property type="entry name" value="AQUAPORIN NIP1-1-RELATED"/>
    <property type="match status" value="1"/>
</dbReference>
<dbReference type="eggNOG" id="arCOG04431">
    <property type="taxonomic scope" value="Archaea"/>
</dbReference>
<protein>
    <submittedName>
        <fullName evidence="7">Permease, glycerol uptake facilitator</fullName>
    </submittedName>
</protein>
<evidence type="ECO:0000256" key="4">
    <source>
        <dbReference type="ARBA" id="ARBA00022989"/>
    </source>
</evidence>
<evidence type="ECO:0000256" key="6">
    <source>
        <dbReference type="SAM" id="Phobius"/>
    </source>
</evidence>
<dbReference type="STRING" id="1459636.NTE_00058"/>
<feature type="transmembrane region" description="Helical" evidence="6">
    <location>
        <begin position="93"/>
        <end position="115"/>
    </location>
</feature>
<keyword evidence="4 6" id="KW-1133">Transmembrane helix</keyword>
<evidence type="ECO:0000256" key="5">
    <source>
        <dbReference type="ARBA" id="ARBA00023136"/>
    </source>
</evidence>
<sequence length="231" mass="24108">MSETSKTAVRLAADKKRFLAELVGTFVIVVFATGSVVIDARLGGVLGTPFAAICPAIAVALMVYAFGKISMAHFNPAVTLGFLITGHITPRQFPVYFAAEIIGALLASAFVAFAIGTEANLGANAPNYSFPLPLIIAAEVLATGLLMAVIYVAVYTRGLRGFGGIAIGGMIGLDILFLSFVSGASMNPARSLAPALLSGFITDLWLYWTATFAGAAVVATVVARKKKLLFR</sequence>